<protein>
    <submittedName>
        <fullName evidence="2">Uncharacterized protein</fullName>
    </submittedName>
</protein>
<keyword evidence="3" id="KW-1185">Reference proteome</keyword>
<reference evidence="2 3" key="1">
    <citation type="submission" date="2024-04" db="EMBL/GenBank/DDBJ databases">
        <title>draft genome sequnece of Paenibacillus filicis.</title>
        <authorList>
            <person name="Kim D.-U."/>
        </authorList>
    </citation>
    <scope>NUCLEOTIDE SEQUENCE [LARGE SCALE GENOMIC DNA]</scope>
    <source>
        <strain evidence="2 3">KACC14197</strain>
    </source>
</reference>
<name>A0ABU9DVF2_9BACL</name>
<sequence length="132" mass="15342">MNNSKDFVQSQFKKWKSAASSLILNEDGADEGTLVELEPEYYQKCRQLAEAQNTTVASVVHYILEQQFAIRAGERIYQASVEQVEKNPLLALDGLTGKRDRRDQRDSRERERSDSWTSREERKTEVHEDEFS</sequence>
<gene>
    <name evidence="2" type="ORF">WMW72_33370</name>
</gene>
<feature type="compositionally biased region" description="Basic and acidic residues" evidence="1">
    <location>
        <begin position="96"/>
        <end position="132"/>
    </location>
</feature>
<dbReference type="Proteomes" id="UP001469365">
    <property type="component" value="Unassembled WGS sequence"/>
</dbReference>
<evidence type="ECO:0000313" key="2">
    <source>
        <dbReference type="EMBL" id="MEK8132782.1"/>
    </source>
</evidence>
<feature type="region of interest" description="Disordered" evidence="1">
    <location>
        <begin position="92"/>
        <end position="132"/>
    </location>
</feature>
<dbReference type="RefSeq" id="WP_341419905.1">
    <property type="nucleotide sequence ID" value="NZ_JBBPCC010000035.1"/>
</dbReference>
<proteinExistence type="predicted"/>
<dbReference type="EMBL" id="JBBPCC010000035">
    <property type="protein sequence ID" value="MEK8132782.1"/>
    <property type="molecule type" value="Genomic_DNA"/>
</dbReference>
<accession>A0ABU9DVF2</accession>
<organism evidence="2 3">
    <name type="scientific">Paenibacillus filicis</name>
    <dbReference type="NCBI Taxonomy" id="669464"/>
    <lineage>
        <taxon>Bacteria</taxon>
        <taxon>Bacillati</taxon>
        <taxon>Bacillota</taxon>
        <taxon>Bacilli</taxon>
        <taxon>Bacillales</taxon>
        <taxon>Paenibacillaceae</taxon>
        <taxon>Paenibacillus</taxon>
    </lineage>
</organism>
<evidence type="ECO:0000313" key="3">
    <source>
        <dbReference type="Proteomes" id="UP001469365"/>
    </source>
</evidence>
<evidence type="ECO:0000256" key="1">
    <source>
        <dbReference type="SAM" id="MobiDB-lite"/>
    </source>
</evidence>
<comment type="caution">
    <text evidence="2">The sequence shown here is derived from an EMBL/GenBank/DDBJ whole genome shotgun (WGS) entry which is preliminary data.</text>
</comment>